<feature type="region of interest" description="Disordered" evidence="4">
    <location>
        <begin position="957"/>
        <end position="1015"/>
    </location>
</feature>
<dbReference type="SUPFAM" id="SSF63825">
    <property type="entry name" value="YWTD domain"/>
    <property type="match status" value="1"/>
</dbReference>
<proteinExistence type="predicted"/>
<dbReference type="Gene3D" id="2.10.25.10">
    <property type="entry name" value="Laminin"/>
    <property type="match status" value="1"/>
</dbReference>
<dbReference type="Proteomes" id="UP000076078">
    <property type="component" value="Unassembled WGS sequence"/>
</dbReference>
<keyword evidence="8" id="KW-1185">Reference proteome</keyword>
<evidence type="ECO:0000256" key="3">
    <source>
        <dbReference type="PROSITE-ProRule" id="PRU00076"/>
    </source>
</evidence>
<dbReference type="Pfam" id="PF23106">
    <property type="entry name" value="EGF_Teneurin"/>
    <property type="match status" value="1"/>
</dbReference>
<dbReference type="Gene3D" id="2.60.40.10">
    <property type="entry name" value="Immunoglobulins"/>
    <property type="match status" value="3"/>
</dbReference>
<feature type="disulfide bond" evidence="3">
    <location>
        <begin position="949"/>
        <end position="958"/>
    </location>
</feature>
<comment type="caution">
    <text evidence="3">Lacks conserved residue(s) required for the propagation of feature annotation.</text>
</comment>
<dbReference type="STRING" id="361077.A0A151ZS12"/>
<feature type="compositionally biased region" description="Low complexity" evidence="4">
    <location>
        <begin position="959"/>
        <end position="1015"/>
    </location>
</feature>
<dbReference type="InterPro" id="IPR002049">
    <property type="entry name" value="LE_dom"/>
</dbReference>
<feature type="domain" description="EGF-like" evidence="6">
    <location>
        <begin position="921"/>
        <end position="959"/>
    </location>
</feature>
<dbReference type="EMBL" id="LODT01000021">
    <property type="protein sequence ID" value="KYQ96736.1"/>
    <property type="molecule type" value="Genomic_DNA"/>
</dbReference>
<protein>
    <recommendedName>
        <fullName evidence="6">EGF-like domain-containing protein</fullName>
    </recommendedName>
</protein>
<dbReference type="SUPFAM" id="SSF81296">
    <property type="entry name" value="E set domains"/>
    <property type="match status" value="2"/>
</dbReference>
<feature type="signal peptide" evidence="5">
    <location>
        <begin position="1"/>
        <end position="20"/>
    </location>
</feature>
<evidence type="ECO:0000256" key="2">
    <source>
        <dbReference type="ARBA" id="ARBA00023180"/>
    </source>
</evidence>
<dbReference type="CDD" id="cd00055">
    <property type="entry name" value="EGF_Lam"/>
    <property type="match status" value="2"/>
</dbReference>
<dbReference type="FunCoup" id="A0A151ZS12">
    <property type="interactions" value="737"/>
</dbReference>
<dbReference type="CDD" id="cd00603">
    <property type="entry name" value="IPT_PCSR"/>
    <property type="match status" value="1"/>
</dbReference>
<reference evidence="7 8" key="1">
    <citation type="submission" date="2015-12" db="EMBL/GenBank/DDBJ databases">
        <title>Dictyostelia acquired genes for synthesis and detection of signals that induce cell-type specialization by lateral gene transfer from prokaryotes.</title>
        <authorList>
            <person name="Gloeckner G."/>
            <person name="Schaap P."/>
        </authorList>
    </citation>
    <scope>NUCLEOTIDE SEQUENCE [LARGE SCALE GENOMIC DNA]</scope>
    <source>
        <strain evidence="7 8">TK</strain>
    </source>
</reference>
<sequence length="1038" mass="111504">MIRPLPIVYLFVLLISLVYGSTRLDNYSYFNLSISGTAFNTSTSVTFIAKSTYIGYDLLMSQFTDSGRYSVSNLDSLPTNSVLPIYGYKDLTGTEFSDMKTYQIYTYLIQSSRLIKCNLYESTTQQSTCQLVPLTGSGGSWYYIAISPTGKMIWTFSVSNSVYTVAAMQLNSDGSMPTTFTVYNSMLSTAYGEIPNELVPDFSQNIIFFSTVLGGVGRLYSFNSDTMSLNPNVTLSNRYSSAVVVSHSLQRVYICSSYSGNKVYIEARDYSFNSVFTNKVVYTFSDTGPTPLCKKGTIDDFQGQIFFYLTMSGTGSTGGNILSVDTNGNNAQVFPIQTDNAIFYPSEMKVFNSPPDHRNNTLTFMINMKLHAIKYTSPCGSDCNGNGYCQNLQCQCNPNYSGIYCETFNTPTSPILTSVSSIAICSASEITISGSNLLNGVVTVGESSCTVSSSTTSQLTCTIPTIPMTNSASGASYIVSVKNPNTNEIGSSSFFYSLPSSLSVTQSQYTLTFTGTNIPDCSVDYSLSVNGVTTVASMTSKQSTSIKFDLLKTAASGPLIVSSTVYTFPAIQFNLKPIITSISPSILYPTTSQMVVVNGYFFGSASTVNQGSYSTTGIYSNNVLKFSSASTGFQDLTITVTVSGVKSDPISYTYVSPTYTSSSFSEDATLGSVATIVGQNMGTNGSLISVAFGANSGVMYSFTGSGNQSTITVLIPRGTVSGEIQVNVNYQLGFSFYMNMVPKISQITPKPSVSGDSVEIQGKFLKNIILQYTKPELNIKNNITTCSITDQYNEKIICTLPSGTGSFLLQAISPSTINYQEVSSSLFQFEYKSPTITAVSPLKVYFNSQTTFTISGSNFGNIGLIVSILNNNDCVVNGTSLTSSSLECKWNSPVSSDTLKSLNFTIEVDTLEGNYSSLIDFGYHCPIGNNQNECSNHGICDFSSGKCQCTDDYTGEDCSTPPSSTNNSSGTGNTDNTGNATGNTDNTAGGNTTNETNTSTSTTSSTTGSHENGNSVSSSTILSLNFYFGFIAILYTIM</sequence>
<dbReference type="InterPro" id="IPR000742">
    <property type="entry name" value="EGF"/>
</dbReference>
<comment type="caution">
    <text evidence="7">The sequence shown here is derived from an EMBL/GenBank/DDBJ whole genome shotgun (WGS) entry which is preliminary data.</text>
</comment>
<dbReference type="InterPro" id="IPR013783">
    <property type="entry name" value="Ig-like_fold"/>
</dbReference>
<dbReference type="InterPro" id="IPR002909">
    <property type="entry name" value="IPT_dom"/>
</dbReference>
<dbReference type="Pfam" id="PF01833">
    <property type="entry name" value="TIG"/>
    <property type="match status" value="2"/>
</dbReference>
<dbReference type="InterPro" id="IPR014756">
    <property type="entry name" value="Ig_E-set"/>
</dbReference>
<keyword evidence="3" id="KW-1015">Disulfide bond</keyword>
<dbReference type="OrthoDB" id="6130531at2759"/>
<feature type="chain" id="PRO_5007593508" description="EGF-like domain-containing protein" evidence="5">
    <location>
        <begin position="21"/>
        <end position="1038"/>
    </location>
</feature>
<dbReference type="SMART" id="SM00181">
    <property type="entry name" value="EGF"/>
    <property type="match status" value="2"/>
</dbReference>
<keyword evidence="2" id="KW-0325">Glycoprotein</keyword>
<evidence type="ECO:0000259" key="6">
    <source>
        <dbReference type="PROSITE" id="PS50026"/>
    </source>
</evidence>
<dbReference type="InParanoid" id="A0A151ZS12"/>
<keyword evidence="1 5" id="KW-0732">Signal</keyword>
<dbReference type="PROSITE" id="PS50026">
    <property type="entry name" value="EGF_3"/>
    <property type="match status" value="1"/>
</dbReference>
<dbReference type="PROSITE" id="PS00022">
    <property type="entry name" value="EGF_1"/>
    <property type="match status" value="2"/>
</dbReference>
<organism evidence="7 8">
    <name type="scientific">Tieghemostelium lacteum</name>
    <name type="common">Slime mold</name>
    <name type="synonym">Dictyostelium lacteum</name>
    <dbReference type="NCBI Taxonomy" id="361077"/>
    <lineage>
        <taxon>Eukaryota</taxon>
        <taxon>Amoebozoa</taxon>
        <taxon>Evosea</taxon>
        <taxon>Eumycetozoa</taxon>
        <taxon>Dictyostelia</taxon>
        <taxon>Dictyosteliales</taxon>
        <taxon>Raperosteliaceae</taxon>
        <taxon>Tieghemostelium</taxon>
    </lineage>
</organism>
<evidence type="ECO:0000313" key="8">
    <source>
        <dbReference type="Proteomes" id="UP000076078"/>
    </source>
</evidence>
<dbReference type="AlphaFoldDB" id="A0A151ZS12"/>
<evidence type="ECO:0000256" key="1">
    <source>
        <dbReference type="ARBA" id="ARBA00022729"/>
    </source>
</evidence>
<dbReference type="InterPro" id="IPR052014">
    <property type="entry name" value="Dictyostelium_Tiger"/>
</dbReference>
<evidence type="ECO:0000313" key="7">
    <source>
        <dbReference type="EMBL" id="KYQ96736.1"/>
    </source>
</evidence>
<dbReference type="Gene3D" id="2.60.120.260">
    <property type="entry name" value="Galactose-binding domain-like"/>
    <property type="match status" value="1"/>
</dbReference>
<keyword evidence="3" id="KW-0245">EGF-like domain</keyword>
<evidence type="ECO:0000256" key="5">
    <source>
        <dbReference type="SAM" id="SignalP"/>
    </source>
</evidence>
<accession>A0A151ZS12</accession>
<dbReference type="PANTHER" id="PTHR31341">
    <property type="entry name" value="IPT/TIG DOMAIN-CONTAINING PROTEIN-RELATED-RELATED"/>
    <property type="match status" value="1"/>
</dbReference>
<name>A0A151ZS12_TIELA</name>
<gene>
    <name evidence="7" type="ORF">DLAC_04034</name>
</gene>
<evidence type="ECO:0000256" key="4">
    <source>
        <dbReference type="SAM" id="MobiDB-lite"/>
    </source>
</evidence>